<dbReference type="Proteomes" id="UP000541444">
    <property type="component" value="Unassembled WGS sequence"/>
</dbReference>
<proteinExistence type="predicted"/>
<organism evidence="2 3">
    <name type="scientific">Kingdonia uniflora</name>
    <dbReference type="NCBI Taxonomy" id="39325"/>
    <lineage>
        <taxon>Eukaryota</taxon>
        <taxon>Viridiplantae</taxon>
        <taxon>Streptophyta</taxon>
        <taxon>Embryophyta</taxon>
        <taxon>Tracheophyta</taxon>
        <taxon>Spermatophyta</taxon>
        <taxon>Magnoliopsida</taxon>
        <taxon>Ranunculales</taxon>
        <taxon>Circaeasteraceae</taxon>
        <taxon>Kingdonia</taxon>
    </lineage>
</organism>
<dbReference type="InterPro" id="IPR055454">
    <property type="entry name" value="CNOT1-like_NOT1_connector"/>
</dbReference>
<feature type="domain" description="CCR4-NOT transcription complex subunit 1-like NOT1 connector" evidence="1">
    <location>
        <begin position="1"/>
        <end position="56"/>
    </location>
</feature>
<reference evidence="2 3" key="1">
    <citation type="journal article" date="2020" name="IScience">
        <title>Genome Sequencing of the Endangered Kingdonia uniflora (Circaeasteraceae, Ranunculales) Reveals Potential Mechanisms of Evolutionary Specialization.</title>
        <authorList>
            <person name="Sun Y."/>
            <person name="Deng T."/>
            <person name="Zhang A."/>
            <person name="Moore M.J."/>
            <person name="Landis J.B."/>
            <person name="Lin N."/>
            <person name="Zhang H."/>
            <person name="Zhang X."/>
            <person name="Huang J."/>
            <person name="Zhang X."/>
            <person name="Sun H."/>
            <person name="Wang H."/>
        </authorList>
    </citation>
    <scope>NUCLEOTIDE SEQUENCE [LARGE SCALE GENOMIC DNA]</scope>
    <source>
        <strain evidence="2">TB1705</strain>
        <tissue evidence="2">Leaf</tissue>
    </source>
</reference>
<keyword evidence="3" id="KW-1185">Reference proteome</keyword>
<dbReference type="GO" id="GO:0000932">
    <property type="term" value="C:P-body"/>
    <property type="evidence" value="ECO:0007669"/>
    <property type="project" value="TreeGrafter"/>
</dbReference>
<dbReference type="GO" id="GO:0060090">
    <property type="term" value="F:molecular adaptor activity"/>
    <property type="evidence" value="ECO:0007669"/>
    <property type="project" value="TreeGrafter"/>
</dbReference>
<evidence type="ECO:0000313" key="3">
    <source>
        <dbReference type="Proteomes" id="UP000541444"/>
    </source>
</evidence>
<dbReference type="GO" id="GO:0017148">
    <property type="term" value="P:negative regulation of translation"/>
    <property type="evidence" value="ECO:0007669"/>
    <property type="project" value="InterPro"/>
</dbReference>
<comment type="caution">
    <text evidence="2">The sequence shown here is derived from an EMBL/GenBank/DDBJ whole genome shotgun (WGS) entry which is preliminary data.</text>
</comment>
<feature type="non-terminal residue" evidence="2">
    <location>
        <position position="1"/>
    </location>
</feature>
<dbReference type="InterPro" id="IPR040398">
    <property type="entry name" value="Not1"/>
</dbReference>
<evidence type="ECO:0000313" key="2">
    <source>
        <dbReference type="EMBL" id="KAF6170323.1"/>
    </source>
</evidence>
<dbReference type="GO" id="GO:0030015">
    <property type="term" value="C:CCR4-NOT core complex"/>
    <property type="evidence" value="ECO:0007669"/>
    <property type="project" value="InterPro"/>
</dbReference>
<evidence type="ECO:0000259" key="1">
    <source>
        <dbReference type="Pfam" id="PF25097"/>
    </source>
</evidence>
<name>A0A7J7NTA1_9MAGN</name>
<gene>
    <name evidence="2" type="ORF">GIB67_043013</name>
</gene>
<dbReference type="GO" id="GO:0000288">
    <property type="term" value="P:nuclear-transcribed mRNA catabolic process, deadenylation-dependent decay"/>
    <property type="evidence" value="ECO:0007669"/>
    <property type="project" value="TreeGrafter"/>
</dbReference>
<dbReference type="PANTHER" id="PTHR13162">
    <property type="entry name" value="CCR4-NOT TRANSCRIPTION COMPLEX"/>
    <property type="match status" value="1"/>
</dbReference>
<dbReference type="Pfam" id="PF25097">
    <property type="entry name" value="ARM_Cnot1"/>
    <property type="match status" value="1"/>
</dbReference>
<dbReference type="OrthoDB" id="1933107at2759"/>
<accession>A0A7J7NTA1</accession>
<dbReference type="AlphaFoldDB" id="A0A7J7NTA1"/>
<protein>
    <recommendedName>
        <fullName evidence="1">CCR4-NOT transcription complex subunit 1-like NOT1 connector domain-containing protein</fullName>
    </recommendedName>
</protein>
<dbReference type="EMBL" id="JACGCM010000593">
    <property type="protein sequence ID" value="KAF6170323.1"/>
    <property type="molecule type" value="Genomic_DNA"/>
</dbReference>
<sequence length="105" mass="11699">MHMEKHIDSGQNKAATEFLISLLQTLMAQEPGISVSELHNLVDALTKLVEIARNPTALSGFTISKDEKARQARDKKVPSARSMTCRDEYNNTESMTADPVGFYEE</sequence>
<dbReference type="PANTHER" id="PTHR13162:SF8">
    <property type="entry name" value="CCR4-NOT TRANSCRIPTION COMPLEX SUBUNIT 1"/>
    <property type="match status" value="1"/>
</dbReference>